<dbReference type="Gene3D" id="2.40.70.10">
    <property type="entry name" value="Acid Proteases"/>
    <property type="match status" value="2"/>
</dbReference>
<dbReference type="PANTHER" id="PTHR47965">
    <property type="entry name" value="ASPARTYL PROTEASE-RELATED"/>
    <property type="match status" value="1"/>
</dbReference>
<evidence type="ECO:0000256" key="11">
    <source>
        <dbReference type="PIRSR" id="PIRSR601461-1"/>
    </source>
</evidence>
<feature type="domain" description="Peptidase A1" evidence="16">
    <location>
        <begin position="73"/>
        <end position="399"/>
    </location>
</feature>
<feature type="active site" evidence="11">
    <location>
        <position position="91"/>
    </location>
</feature>
<dbReference type="InterPro" id="IPR033876">
    <property type="entry name" value="SAP-like"/>
</dbReference>
<keyword evidence="5 12" id="KW-0064">Aspartyl protease</keyword>
<dbReference type="SUPFAM" id="SSF50630">
    <property type="entry name" value="Acid proteases"/>
    <property type="match status" value="1"/>
</dbReference>
<feature type="signal peptide" evidence="15">
    <location>
        <begin position="1"/>
        <end position="21"/>
    </location>
</feature>
<keyword evidence="18" id="KW-1185">Reference proteome</keyword>
<evidence type="ECO:0000256" key="15">
    <source>
        <dbReference type="SAM" id="SignalP"/>
    </source>
</evidence>
<feature type="active site" evidence="11">
    <location>
        <position position="284"/>
    </location>
</feature>
<feature type="chain" id="PRO_5041280725" description="Probable aspartic-type endopeptidase OPSB" evidence="15">
    <location>
        <begin position="22"/>
        <end position="497"/>
    </location>
</feature>
<reference evidence="17" key="1">
    <citation type="submission" date="2022-10" db="EMBL/GenBank/DDBJ databases">
        <title>Determination and structural analysis of whole genome sequence of Sarocladium strictum F4-1.</title>
        <authorList>
            <person name="Hu L."/>
            <person name="Jiang Y."/>
        </authorList>
    </citation>
    <scope>NUCLEOTIDE SEQUENCE</scope>
    <source>
        <strain evidence="17">F4-1</strain>
    </source>
</reference>
<keyword evidence="8" id="KW-0325">Glycoprotein</keyword>
<evidence type="ECO:0000256" key="3">
    <source>
        <dbReference type="ARBA" id="ARBA00022685"/>
    </source>
</evidence>
<gene>
    <name evidence="17" type="ORF">NLU13_6103</name>
</gene>
<keyword evidence="14" id="KW-0812">Transmembrane</keyword>
<comment type="similarity">
    <text evidence="1 12">Belongs to the peptidase A1 family.</text>
</comment>
<feature type="region of interest" description="Disordered" evidence="13">
    <location>
        <begin position="427"/>
        <end position="447"/>
    </location>
</feature>
<dbReference type="EMBL" id="JAPDFR010000005">
    <property type="protein sequence ID" value="KAK0386266.1"/>
    <property type="molecule type" value="Genomic_DNA"/>
</dbReference>
<keyword evidence="14" id="KW-1133">Transmembrane helix</keyword>
<feature type="transmembrane region" description="Helical" evidence="14">
    <location>
        <begin position="478"/>
        <end position="496"/>
    </location>
</feature>
<dbReference type="CDD" id="cd05474">
    <property type="entry name" value="SAP_like"/>
    <property type="match status" value="1"/>
</dbReference>
<evidence type="ECO:0000256" key="7">
    <source>
        <dbReference type="ARBA" id="ARBA00023145"/>
    </source>
</evidence>
<dbReference type="InterPro" id="IPR033121">
    <property type="entry name" value="PEPTIDASE_A1"/>
</dbReference>
<dbReference type="FunFam" id="2.40.70.10:FF:000011">
    <property type="entry name" value="Aspartic protease"/>
    <property type="match status" value="1"/>
</dbReference>
<dbReference type="AlphaFoldDB" id="A0AA39L6F0"/>
<dbReference type="InterPro" id="IPR001969">
    <property type="entry name" value="Aspartic_peptidase_AS"/>
</dbReference>
<comment type="caution">
    <text evidence="17">The sequence shown here is derived from an EMBL/GenBank/DDBJ whole genome shotgun (WGS) entry which is preliminary data.</text>
</comment>
<dbReference type="InterPro" id="IPR021109">
    <property type="entry name" value="Peptidase_aspartic_dom_sf"/>
</dbReference>
<evidence type="ECO:0000256" key="2">
    <source>
        <dbReference type="ARBA" id="ARBA00022670"/>
    </source>
</evidence>
<evidence type="ECO:0000256" key="1">
    <source>
        <dbReference type="ARBA" id="ARBA00007447"/>
    </source>
</evidence>
<sequence>MKPGVLQALLALSSSLTATSAVALHKRQNGAPKVMHFDVEKRTVSDPVSHDRRRLGRRDKTLGLTLNNDQTLYFIKASMGTPGQNVELFVDTGSSDLWVNNPSSRLCTSRGNPCSQTGSYDPNKSSTSKLVSQNFNISYADGSGASGDYMTDTLQLQGQTVQNMQFGIGLVSSTPQNILGIGYVTNEAQSANEGDPTYPNLPAKLVADGTIAANAYSLWLNDLEANTGSLLFGGVDQDKYEGELVTMPVQKIAGGFFEFFVTLTGVQWGSNTLGKDMALAVLLDSGSTLTYLPTNIVADIYNQLNVAFDRNSGTGYVRCNAANKDVQLKLSFSNPLTITIPMDELVINLGDNNMQFDDGTPACLFGIAPAQSGTHVLGDTFLRSAYVVYDLDNNEISMAQTKFNVSTSNIVEIKDAVPKASDASSKVAAASGLPDQGQQGRAGAVDSSGSLPFPTGMLGNGNISDDDNVAAGTLSAPVYMAVAAATASFLFLGAFMA</sequence>
<keyword evidence="4 15" id="KW-0732">Signal</keyword>
<evidence type="ECO:0000259" key="16">
    <source>
        <dbReference type="PROSITE" id="PS51767"/>
    </source>
</evidence>
<evidence type="ECO:0000256" key="5">
    <source>
        <dbReference type="ARBA" id="ARBA00022750"/>
    </source>
</evidence>
<evidence type="ECO:0000256" key="4">
    <source>
        <dbReference type="ARBA" id="ARBA00022729"/>
    </source>
</evidence>
<keyword evidence="14" id="KW-0472">Membrane</keyword>
<evidence type="ECO:0000256" key="12">
    <source>
        <dbReference type="RuleBase" id="RU000454"/>
    </source>
</evidence>
<dbReference type="PANTHER" id="PTHR47965:SF12">
    <property type="entry name" value="ASPARTIC PROTEINASE 3-RELATED"/>
    <property type="match status" value="1"/>
</dbReference>
<keyword evidence="2 12" id="KW-0645">Protease</keyword>
<keyword evidence="6 12" id="KW-0378">Hydrolase</keyword>
<evidence type="ECO:0000313" key="17">
    <source>
        <dbReference type="EMBL" id="KAK0386266.1"/>
    </source>
</evidence>
<evidence type="ECO:0000256" key="10">
    <source>
        <dbReference type="ARBA" id="ARBA00068059"/>
    </source>
</evidence>
<protein>
    <recommendedName>
        <fullName evidence="10">Probable aspartic-type endopeptidase OPSB</fullName>
    </recommendedName>
    <alternativeName>
        <fullName evidence="9">Probable aspartic-type endopeptidase opsB</fullName>
    </alternativeName>
</protein>
<keyword evidence="7" id="KW-0865">Zymogen</keyword>
<dbReference type="GO" id="GO:0006508">
    <property type="term" value="P:proteolysis"/>
    <property type="evidence" value="ECO:0007669"/>
    <property type="project" value="UniProtKB-KW"/>
</dbReference>
<dbReference type="InterPro" id="IPR001461">
    <property type="entry name" value="Aspartic_peptidase_A1"/>
</dbReference>
<keyword evidence="3" id="KW-0165">Cleavage on pair of basic residues</keyword>
<proteinExistence type="inferred from homology"/>
<accession>A0AA39L6F0</accession>
<evidence type="ECO:0000256" key="9">
    <source>
        <dbReference type="ARBA" id="ARBA00067536"/>
    </source>
</evidence>
<dbReference type="Proteomes" id="UP001175261">
    <property type="component" value="Unassembled WGS sequence"/>
</dbReference>
<evidence type="ECO:0000256" key="6">
    <source>
        <dbReference type="ARBA" id="ARBA00022801"/>
    </source>
</evidence>
<dbReference type="PROSITE" id="PS00141">
    <property type="entry name" value="ASP_PROTEASE"/>
    <property type="match status" value="1"/>
</dbReference>
<dbReference type="Pfam" id="PF00026">
    <property type="entry name" value="Asp"/>
    <property type="match status" value="1"/>
</dbReference>
<evidence type="ECO:0000256" key="13">
    <source>
        <dbReference type="SAM" id="MobiDB-lite"/>
    </source>
</evidence>
<dbReference type="PROSITE" id="PS51767">
    <property type="entry name" value="PEPTIDASE_A1"/>
    <property type="match status" value="1"/>
</dbReference>
<dbReference type="GO" id="GO:0004190">
    <property type="term" value="F:aspartic-type endopeptidase activity"/>
    <property type="evidence" value="ECO:0007669"/>
    <property type="project" value="UniProtKB-KW"/>
</dbReference>
<evidence type="ECO:0000256" key="14">
    <source>
        <dbReference type="SAM" id="Phobius"/>
    </source>
</evidence>
<dbReference type="GO" id="GO:0005576">
    <property type="term" value="C:extracellular region"/>
    <property type="evidence" value="ECO:0007669"/>
    <property type="project" value="TreeGrafter"/>
</dbReference>
<dbReference type="GO" id="GO:0009277">
    <property type="term" value="C:fungal-type cell wall"/>
    <property type="evidence" value="ECO:0007669"/>
    <property type="project" value="TreeGrafter"/>
</dbReference>
<name>A0AA39L6F0_SARSR</name>
<evidence type="ECO:0000313" key="18">
    <source>
        <dbReference type="Proteomes" id="UP001175261"/>
    </source>
</evidence>
<dbReference type="PRINTS" id="PR00792">
    <property type="entry name" value="PEPSIN"/>
</dbReference>
<dbReference type="GO" id="GO:0031505">
    <property type="term" value="P:fungal-type cell wall organization"/>
    <property type="evidence" value="ECO:0007669"/>
    <property type="project" value="TreeGrafter"/>
</dbReference>
<evidence type="ECO:0000256" key="8">
    <source>
        <dbReference type="ARBA" id="ARBA00023180"/>
    </source>
</evidence>
<organism evidence="17 18">
    <name type="scientific">Sarocladium strictum</name>
    <name type="common">Black bundle disease fungus</name>
    <name type="synonym">Acremonium strictum</name>
    <dbReference type="NCBI Taxonomy" id="5046"/>
    <lineage>
        <taxon>Eukaryota</taxon>
        <taxon>Fungi</taxon>
        <taxon>Dikarya</taxon>
        <taxon>Ascomycota</taxon>
        <taxon>Pezizomycotina</taxon>
        <taxon>Sordariomycetes</taxon>
        <taxon>Hypocreomycetidae</taxon>
        <taxon>Hypocreales</taxon>
        <taxon>Sarocladiaceae</taxon>
        <taxon>Sarocladium</taxon>
    </lineage>
</organism>